<accession>A0A9W8MSJ1</accession>
<comment type="caution">
    <text evidence="4">The sequence shown here is derived from an EMBL/GenBank/DDBJ whole genome shotgun (WGS) entry which is preliminary data.</text>
</comment>
<evidence type="ECO:0000313" key="4">
    <source>
        <dbReference type="EMBL" id="KAJ3502902.1"/>
    </source>
</evidence>
<keyword evidence="2" id="KW-0472">Membrane</keyword>
<feature type="compositionally biased region" description="Acidic residues" evidence="1">
    <location>
        <begin position="14"/>
        <end position="23"/>
    </location>
</feature>
<name>A0A9W8MSJ1_9AGAR</name>
<dbReference type="InterPro" id="IPR000210">
    <property type="entry name" value="BTB/POZ_dom"/>
</dbReference>
<dbReference type="CDD" id="cd18186">
    <property type="entry name" value="BTB_POZ_ZBTB_KLHL-like"/>
    <property type="match status" value="1"/>
</dbReference>
<proteinExistence type="predicted"/>
<protein>
    <recommendedName>
        <fullName evidence="3">BTB domain-containing protein</fullName>
    </recommendedName>
</protein>
<dbReference type="OrthoDB" id="3044562at2759"/>
<feature type="transmembrane region" description="Helical" evidence="2">
    <location>
        <begin position="180"/>
        <end position="203"/>
    </location>
</feature>
<feature type="region of interest" description="Disordered" evidence="1">
    <location>
        <begin position="1"/>
        <end position="27"/>
    </location>
</feature>
<reference evidence="4" key="1">
    <citation type="submission" date="2022-07" db="EMBL/GenBank/DDBJ databases">
        <title>Genome Sequence of Agrocybe chaxingu.</title>
        <authorList>
            <person name="Buettner E."/>
        </authorList>
    </citation>
    <scope>NUCLEOTIDE SEQUENCE</scope>
    <source>
        <strain evidence="4">MP-N11</strain>
    </source>
</reference>
<sequence length="209" mass="23993">MSEPASKRRRTESGVEEGSESDSENQTAMKVKRSKYWFDDGNVVLQAENTQFRVHRSMMAHHSKVFKDMFGMPQPEQAQDAMVDGCPVVILGDEPRDVELVLAVFYDNVKALDFRKKMTVFQLGAYLQLGKKYEIEYLQNEALKHMRGDYPTTLDGWDETFERQNIDSNKIRLSGVARSVILFGHSMFVLSVLPAAYFTYVVYSSPIWI</sequence>
<evidence type="ECO:0000313" key="5">
    <source>
        <dbReference type="Proteomes" id="UP001148786"/>
    </source>
</evidence>
<dbReference type="SMART" id="SM00225">
    <property type="entry name" value="BTB"/>
    <property type="match status" value="1"/>
</dbReference>
<dbReference type="Gene3D" id="3.30.710.10">
    <property type="entry name" value="Potassium Channel Kv1.1, Chain A"/>
    <property type="match status" value="1"/>
</dbReference>
<evidence type="ECO:0000256" key="1">
    <source>
        <dbReference type="SAM" id="MobiDB-lite"/>
    </source>
</evidence>
<evidence type="ECO:0000256" key="2">
    <source>
        <dbReference type="SAM" id="Phobius"/>
    </source>
</evidence>
<keyword evidence="2" id="KW-0812">Transmembrane</keyword>
<dbReference type="SUPFAM" id="SSF54695">
    <property type="entry name" value="POZ domain"/>
    <property type="match status" value="1"/>
</dbReference>
<keyword evidence="5" id="KW-1185">Reference proteome</keyword>
<gene>
    <name evidence="4" type="ORF">NLJ89_g8682</name>
</gene>
<keyword evidence="2" id="KW-1133">Transmembrane helix</keyword>
<dbReference type="InterPro" id="IPR011333">
    <property type="entry name" value="SKP1/BTB/POZ_sf"/>
</dbReference>
<dbReference type="Pfam" id="PF00651">
    <property type="entry name" value="BTB"/>
    <property type="match status" value="1"/>
</dbReference>
<dbReference type="PROSITE" id="PS50097">
    <property type="entry name" value="BTB"/>
    <property type="match status" value="1"/>
</dbReference>
<dbReference type="EMBL" id="JANKHO010001214">
    <property type="protein sequence ID" value="KAJ3502902.1"/>
    <property type="molecule type" value="Genomic_DNA"/>
</dbReference>
<dbReference type="Proteomes" id="UP001148786">
    <property type="component" value="Unassembled WGS sequence"/>
</dbReference>
<feature type="domain" description="BTB" evidence="3">
    <location>
        <begin position="41"/>
        <end position="114"/>
    </location>
</feature>
<organism evidence="4 5">
    <name type="scientific">Agrocybe chaxingu</name>
    <dbReference type="NCBI Taxonomy" id="84603"/>
    <lineage>
        <taxon>Eukaryota</taxon>
        <taxon>Fungi</taxon>
        <taxon>Dikarya</taxon>
        <taxon>Basidiomycota</taxon>
        <taxon>Agaricomycotina</taxon>
        <taxon>Agaricomycetes</taxon>
        <taxon>Agaricomycetidae</taxon>
        <taxon>Agaricales</taxon>
        <taxon>Agaricineae</taxon>
        <taxon>Strophariaceae</taxon>
        <taxon>Agrocybe</taxon>
    </lineage>
</organism>
<dbReference type="AlphaFoldDB" id="A0A9W8MSJ1"/>
<evidence type="ECO:0000259" key="3">
    <source>
        <dbReference type="PROSITE" id="PS50097"/>
    </source>
</evidence>